<feature type="compositionally biased region" description="Polar residues" evidence="1">
    <location>
        <begin position="288"/>
        <end position="297"/>
    </location>
</feature>
<dbReference type="Proteomes" id="UP001139887">
    <property type="component" value="Unassembled WGS sequence"/>
</dbReference>
<evidence type="ECO:0000313" key="2">
    <source>
        <dbReference type="EMBL" id="KAJ2844143.1"/>
    </source>
</evidence>
<comment type="caution">
    <text evidence="2">The sequence shown here is derived from an EMBL/GenBank/DDBJ whole genome shotgun (WGS) entry which is preliminary data.</text>
</comment>
<accession>A0A9W8I1W0</accession>
<dbReference type="EMBL" id="JANBUW010001173">
    <property type="protein sequence ID" value="KAJ2844143.1"/>
    <property type="molecule type" value="Genomic_DNA"/>
</dbReference>
<organism evidence="2 3">
    <name type="scientific">Coemansia brasiliensis</name>
    <dbReference type="NCBI Taxonomy" id="2650707"/>
    <lineage>
        <taxon>Eukaryota</taxon>
        <taxon>Fungi</taxon>
        <taxon>Fungi incertae sedis</taxon>
        <taxon>Zoopagomycota</taxon>
        <taxon>Kickxellomycotina</taxon>
        <taxon>Kickxellomycetes</taxon>
        <taxon>Kickxellales</taxon>
        <taxon>Kickxellaceae</taxon>
        <taxon>Coemansia</taxon>
    </lineage>
</organism>
<keyword evidence="3" id="KW-1185">Reference proteome</keyword>
<reference evidence="2" key="1">
    <citation type="submission" date="2022-07" db="EMBL/GenBank/DDBJ databases">
        <title>Phylogenomic reconstructions and comparative analyses of Kickxellomycotina fungi.</title>
        <authorList>
            <person name="Reynolds N.K."/>
            <person name="Stajich J.E."/>
            <person name="Barry K."/>
            <person name="Grigoriev I.V."/>
            <person name="Crous P."/>
            <person name="Smith M.E."/>
        </authorList>
    </citation>
    <scope>NUCLEOTIDE SEQUENCE</scope>
    <source>
        <strain evidence="2">NRRL 1566</strain>
    </source>
</reference>
<protein>
    <submittedName>
        <fullName evidence="2">Uncharacterized protein</fullName>
    </submittedName>
</protein>
<feature type="compositionally biased region" description="Low complexity" evidence="1">
    <location>
        <begin position="271"/>
        <end position="281"/>
    </location>
</feature>
<proteinExistence type="predicted"/>
<sequence length="412" mass="45001">MTRPPSSILSSAVAEEAARYLEFTKESSAWETSIAQQILQAFSTLASALGNIQTSAHKLSFLDQCQNEWTKVEASIATLLHEIQSSDLADDTANNRDSAECTLCFSRQAIKSLREYIKLLAICAGQSDEKTLQAVTEALYTAGLKVAQIYENLCAEESLPVDANSEHQQQPETTSSKQQQIMQEALASASTLAEMLRSFTRMARQSLSAVRSQMAHVPNVPSPLSSGGSLLQHRRWVSEEIDGESNSSGDLKSSTDNKAKAMHMRNRSDSRIQPPSSQRSPLMRKSALLQQKSSQPAINAEPGERAKQVRFHTSLHGGEAAVDQARLNELVQLLAQLDTAIATLREHADYQSSSDSNKRSCTQAVKGLATAFVQISRLSSTSGLVKHYDKATLAQFKITTQSVKLLMAQQSS</sequence>
<feature type="region of interest" description="Disordered" evidence="1">
    <location>
        <begin position="161"/>
        <end position="181"/>
    </location>
</feature>
<evidence type="ECO:0000256" key="1">
    <source>
        <dbReference type="SAM" id="MobiDB-lite"/>
    </source>
</evidence>
<dbReference type="OrthoDB" id="5563334at2759"/>
<feature type="region of interest" description="Disordered" evidence="1">
    <location>
        <begin position="240"/>
        <end position="305"/>
    </location>
</feature>
<name>A0A9W8I1W0_9FUNG</name>
<evidence type="ECO:0000313" key="3">
    <source>
        <dbReference type="Proteomes" id="UP001139887"/>
    </source>
</evidence>
<dbReference type="AlphaFoldDB" id="A0A9W8I1W0"/>
<feature type="compositionally biased region" description="Polar residues" evidence="1">
    <location>
        <begin position="166"/>
        <end position="181"/>
    </location>
</feature>
<gene>
    <name evidence="2" type="ORF">IWW36_005295</name>
</gene>